<feature type="compositionally biased region" description="Low complexity" evidence="1">
    <location>
        <begin position="573"/>
        <end position="593"/>
    </location>
</feature>
<evidence type="ECO:0000256" key="1">
    <source>
        <dbReference type="SAM" id="MobiDB-lite"/>
    </source>
</evidence>
<sequence>MRRVHRLKVNRRTALPLAGGAVVLGFGGLYLTGLAVAGDAIADGTHVRGVDIGGMSRTQAKSALDHALGPAAAAPIELRIGDRTEKAAPAAFGLSLDTAATVDRAAQAGSDPVTVIGRLLTPAESREVEPVIRTDGPTSTAEVGRITAAGRQARDGDISFEDGTARVTAPVTGVAVRAGQAADTVRAAYLRPQGGPVTLPVDRKAPAVGQQETARALKEFAEPAMSGPVTLSVAGKTVTLTPAVLGKHLSVEPDAQGRLAPRLDAKGLLAEPAVARQIAAATSPSRGAAFTVDASGRAVLTRDGRSGVQVTEKAFADAVVPLLTRTGAARTGEVAVTTVHPRLTAENAERLGIKEKMSSFTVAFPAAPYRTTNIGRAVELINGSVVMPGETWSFNKTVGERTKENGFVDGIMINDGQYVKSPGGGVSAVATTMYNAMFFAGVHPVEHGAHSFYIERYPEGREATVAWGTLDLRWKNDSGHAIYVKAESTDTSLTISLLGTKKYDEIRATQGPRENTTPPGKRTGSGPTCEVQTPLEGFDVAVGRVFVQGGKEVKRETYRTHYTPRDEVTCENPATPSPSATPTGPAAPQPGRA</sequence>
<dbReference type="InterPro" id="IPR052913">
    <property type="entry name" value="Glycopeptide_resist_protein"/>
</dbReference>
<dbReference type="OrthoDB" id="9813301at2"/>
<dbReference type="PANTHER" id="PTHR35788">
    <property type="entry name" value="EXPORTED PROTEIN-RELATED"/>
    <property type="match status" value="1"/>
</dbReference>
<dbReference type="Proteomes" id="UP000035932">
    <property type="component" value="Unassembled WGS sequence"/>
</dbReference>
<reference evidence="2 3" key="1">
    <citation type="submission" date="2015-06" db="EMBL/GenBank/DDBJ databases">
        <title>Recapitulation of the evolution of biosynthetic gene clusters reveals hidden chemical diversity on bacterial genomes.</title>
        <authorList>
            <person name="Cruz-Morales P."/>
            <person name="Martinez-Guerrero C."/>
            <person name="Morales-Escalante M.A."/>
            <person name="Yanez-Guerra L.A."/>
            <person name="Kopp J.F."/>
            <person name="Feldmann J."/>
            <person name="Ramos-Aboites H.E."/>
            <person name="Barona-Gomez F."/>
        </authorList>
    </citation>
    <scope>NUCLEOTIDE SEQUENCE [LARGE SCALE GENOMIC DNA]</scope>
    <source>
        <strain evidence="2 3">ATCC 31245</strain>
    </source>
</reference>
<gene>
    <name evidence="2" type="ORF">ACS04_05380</name>
</gene>
<evidence type="ECO:0008006" key="4">
    <source>
        <dbReference type="Google" id="ProtNLM"/>
    </source>
</evidence>
<dbReference type="Pfam" id="PF04294">
    <property type="entry name" value="VanW"/>
    <property type="match status" value="1"/>
</dbReference>
<proteinExistence type="predicted"/>
<dbReference type="InterPro" id="IPR007391">
    <property type="entry name" value="Vancomycin_resist_VanW"/>
</dbReference>
<dbReference type="PANTHER" id="PTHR35788:SF1">
    <property type="entry name" value="EXPORTED PROTEIN"/>
    <property type="match status" value="1"/>
</dbReference>
<evidence type="ECO:0000313" key="3">
    <source>
        <dbReference type="Proteomes" id="UP000035932"/>
    </source>
</evidence>
<dbReference type="STRING" id="66430.ACS04_05380"/>
<evidence type="ECO:0000313" key="2">
    <source>
        <dbReference type="EMBL" id="KMO98886.1"/>
    </source>
</evidence>
<comment type="caution">
    <text evidence="2">The sequence shown here is derived from an EMBL/GenBank/DDBJ whole genome shotgun (WGS) entry which is preliminary data.</text>
</comment>
<protein>
    <recommendedName>
        <fullName evidence="4">VanW family protein</fullName>
    </recommendedName>
</protein>
<dbReference type="EMBL" id="LFML01000018">
    <property type="protein sequence ID" value="KMO98886.1"/>
    <property type="molecule type" value="Genomic_DNA"/>
</dbReference>
<feature type="region of interest" description="Disordered" evidence="1">
    <location>
        <begin position="557"/>
        <end position="593"/>
    </location>
</feature>
<feature type="compositionally biased region" description="Basic and acidic residues" evidence="1">
    <location>
        <begin position="557"/>
        <end position="568"/>
    </location>
</feature>
<dbReference type="AlphaFoldDB" id="A0A0J7ANU0"/>
<accession>A0A0J7ANU0</accession>
<dbReference type="RefSeq" id="WP_048475324.1">
    <property type="nucleotide sequence ID" value="NZ_JBIRUD010000018.1"/>
</dbReference>
<dbReference type="PATRIC" id="fig|66430.4.peg.2779"/>
<keyword evidence="3" id="KW-1185">Reference proteome</keyword>
<name>A0A0J7ANU0_9ACTN</name>
<organism evidence="2 3">
    <name type="scientific">Streptomyces roseus</name>
    <dbReference type="NCBI Taxonomy" id="66430"/>
    <lineage>
        <taxon>Bacteria</taxon>
        <taxon>Bacillati</taxon>
        <taxon>Actinomycetota</taxon>
        <taxon>Actinomycetes</taxon>
        <taxon>Kitasatosporales</taxon>
        <taxon>Streptomycetaceae</taxon>
        <taxon>Streptomyces</taxon>
    </lineage>
</organism>
<feature type="region of interest" description="Disordered" evidence="1">
    <location>
        <begin position="506"/>
        <end position="531"/>
    </location>
</feature>